<organism evidence="1 2">
    <name type="scientific">Linderina macrospora</name>
    <dbReference type="NCBI Taxonomy" id="4868"/>
    <lineage>
        <taxon>Eukaryota</taxon>
        <taxon>Fungi</taxon>
        <taxon>Fungi incertae sedis</taxon>
        <taxon>Zoopagomycota</taxon>
        <taxon>Kickxellomycotina</taxon>
        <taxon>Kickxellomycetes</taxon>
        <taxon>Kickxellales</taxon>
        <taxon>Kickxellaceae</taxon>
        <taxon>Linderina</taxon>
    </lineage>
</organism>
<reference evidence="1" key="1">
    <citation type="submission" date="2022-07" db="EMBL/GenBank/DDBJ databases">
        <title>Phylogenomic reconstructions and comparative analyses of Kickxellomycotina fungi.</title>
        <authorList>
            <person name="Reynolds N.K."/>
            <person name="Stajich J.E."/>
            <person name="Barry K."/>
            <person name="Grigoriev I.V."/>
            <person name="Crous P."/>
            <person name="Smith M.E."/>
        </authorList>
    </citation>
    <scope>NUCLEOTIDE SEQUENCE</scope>
    <source>
        <strain evidence="1">NRRL 5244</strain>
    </source>
</reference>
<dbReference type="Proteomes" id="UP001150603">
    <property type="component" value="Unassembled WGS sequence"/>
</dbReference>
<accession>A0ACC1JC42</accession>
<proteinExistence type="predicted"/>
<keyword evidence="2" id="KW-1185">Reference proteome</keyword>
<protein>
    <submittedName>
        <fullName evidence="1">Uncharacterized protein</fullName>
    </submittedName>
</protein>
<sequence>MHCAFERLFPIPYINAKALVLHVVVARSVLSGSAATPPPPPVNARPAAQYAAPSLNTRGDLADLQAPVLPLRSPAAVGSYQDQAAPETPTRASAYSSASYTSQAPQTPPRTTATYSSSSSSSVGVGGYKRAGDISPSSVFSSGRPRFNVAANKDICPRCAKQIYHAEKAVGPRGPWHKACFKCRRCNTLLSSTTVTEHDGEAFCRNCYTKLFSPRGYNIGGSTESVPDDGFTRSRGTSCSTDRSLPQSPVRSSRAASNAAPPLPPASPPSTSPPRQYTYSSRGSFDAGSRSIPGAALGTYTTSTITSASAAAATAAAAAVSSSVGPPSPIQTAPRPGSSRSGLYGRAYQPKKMVTSVPADICPRCNDRIYAAESGMAAGRKYHKKCIRCRLCNTAINSLQLTERDGDIFCRQCYAKHFGPKGFRPTLGSAINDY</sequence>
<name>A0ACC1JC42_9FUNG</name>
<evidence type="ECO:0000313" key="1">
    <source>
        <dbReference type="EMBL" id="KAJ1945840.1"/>
    </source>
</evidence>
<dbReference type="EMBL" id="JANBPW010001162">
    <property type="protein sequence ID" value="KAJ1945840.1"/>
    <property type="molecule type" value="Genomic_DNA"/>
</dbReference>
<comment type="caution">
    <text evidence="1">The sequence shown here is derived from an EMBL/GenBank/DDBJ whole genome shotgun (WGS) entry which is preliminary data.</text>
</comment>
<evidence type="ECO:0000313" key="2">
    <source>
        <dbReference type="Proteomes" id="UP001150603"/>
    </source>
</evidence>
<gene>
    <name evidence="1" type="ORF">FBU59_002194</name>
</gene>